<dbReference type="InterPro" id="IPR007138">
    <property type="entry name" value="ABM_dom"/>
</dbReference>
<dbReference type="InterPro" id="IPR011008">
    <property type="entry name" value="Dimeric_a/b-barrel"/>
</dbReference>
<dbReference type="InterPro" id="IPR050744">
    <property type="entry name" value="AI-2_Isomerase_LsrG"/>
</dbReference>
<dbReference type="PANTHER" id="PTHR33336">
    <property type="entry name" value="QUINOL MONOOXYGENASE YGIN-RELATED"/>
    <property type="match status" value="1"/>
</dbReference>
<gene>
    <name evidence="2" type="ORF">GD597_16125</name>
</gene>
<proteinExistence type="predicted"/>
<keyword evidence="2" id="KW-0503">Monooxygenase</keyword>
<comment type="caution">
    <text evidence="2">The sequence shown here is derived from an EMBL/GenBank/DDBJ whole genome shotgun (WGS) entry which is preliminary data.</text>
</comment>
<evidence type="ECO:0000313" key="3">
    <source>
        <dbReference type="Proteomes" id="UP000598971"/>
    </source>
</evidence>
<protein>
    <submittedName>
        <fullName evidence="2">Antibiotic biosynthesis monooxygenase</fullName>
    </submittedName>
</protein>
<dbReference type="PROSITE" id="PS51725">
    <property type="entry name" value="ABM"/>
    <property type="match status" value="1"/>
</dbReference>
<dbReference type="AlphaFoldDB" id="A0A8J8FJI0"/>
<evidence type="ECO:0000313" key="2">
    <source>
        <dbReference type="EMBL" id="NNV57001.1"/>
    </source>
</evidence>
<keyword evidence="2" id="KW-0560">Oxidoreductase</keyword>
<dbReference type="RefSeq" id="WP_235954331.1">
    <property type="nucleotide sequence ID" value="NZ_WHPF01000012.1"/>
</dbReference>
<dbReference type="Gene3D" id="3.30.70.100">
    <property type="match status" value="1"/>
</dbReference>
<feature type="domain" description="ABM" evidence="1">
    <location>
        <begin position="69"/>
        <end position="159"/>
    </location>
</feature>
<dbReference type="PANTHER" id="PTHR33336:SF3">
    <property type="entry name" value="ABM DOMAIN-CONTAINING PROTEIN"/>
    <property type="match status" value="1"/>
</dbReference>
<evidence type="ECO:0000259" key="1">
    <source>
        <dbReference type="PROSITE" id="PS51725"/>
    </source>
</evidence>
<organism evidence="2 3">
    <name type="scientific">Limnovirga soli</name>
    <dbReference type="NCBI Taxonomy" id="2656915"/>
    <lineage>
        <taxon>Bacteria</taxon>
        <taxon>Pseudomonadati</taxon>
        <taxon>Bacteroidota</taxon>
        <taxon>Chitinophagia</taxon>
        <taxon>Chitinophagales</taxon>
        <taxon>Chitinophagaceae</taxon>
        <taxon>Limnovirga</taxon>
    </lineage>
</organism>
<accession>A0A8J8FJI0</accession>
<dbReference type="Pfam" id="PF03992">
    <property type="entry name" value="ABM"/>
    <property type="match status" value="1"/>
</dbReference>
<name>A0A8J8FJI0_9BACT</name>
<reference evidence="2" key="1">
    <citation type="submission" date="2019-10" db="EMBL/GenBank/DDBJ databases">
        <title>Draft genome sequence of Panacibacter sp. KCS-6.</title>
        <authorList>
            <person name="Yim K.J."/>
        </authorList>
    </citation>
    <scope>NUCLEOTIDE SEQUENCE</scope>
    <source>
        <strain evidence="2">KCS-6</strain>
    </source>
</reference>
<sequence>MTQLKQQIDKFETVADNNYYFENQKNMKDFKSANKAQIRYIQLLKVVFGLFILTLSLSKNAMAQEKVQMVRLAKIKVDPLQLDKYNNAIKEQMATAIRLEPGVLTYYAVADKSDPSHITILEIYADTAAYQAHIITPHFKKYKEAVKDMVKSLELVDVNLIASAKQPSL</sequence>
<dbReference type="SUPFAM" id="SSF54909">
    <property type="entry name" value="Dimeric alpha+beta barrel"/>
    <property type="match status" value="1"/>
</dbReference>
<dbReference type="GO" id="GO:0004497">
    <property type="term" value="F:monooxygenase activity"/>
    <property type="evidence" value="ECO:0007669"/>
    <property type="project" value="UniProtKB-KW"/>
</dbReference>
<dbReference type="Proteomes" id="UP000598971">
    <property type="component" value="Unassembled WGS sequence"/>
</dbReference>
<dbReference type="EMBL" id="WHPF01000012">
    <property type="protein sequence ID" value="NNV57001.1"/>
    <property type="molecule type" value="Genomic_DNA"/>
</dbReference>
<keyword evidence="3" id="KW-1185">Reference proteome</keyword>